<gene>
    <name evidence="1" type="ORF">PACLA_8A032836</name>
</gene>
<evidence type="ECO:0000313" key="2">
    <source>
        <dbReference type="Proteomes" id="UP001152795"/>
    </source>
</evidence>
<dbReference type="EMBL" id="CACRXK020011155">
    <property type="protein sequence ID" value="CAB4020851.1"/>
    <property type="molecule type" value="Genomic_DNA"/>
</dbReference>
<organism evidence="1 2">
    <name type="scientific">Paramuricea clavata</name>
    <name type="common">Red gorgonian</name>
    <name type="synonym">Violescent sea-whip</name>
    <dbReference type="NCBI Taxonomy" id="317549"/>
    <lineage>
        <taxon>Eukaryota</taxon>
        <taxon>Metazoa</taxon>
        <taxon>Cnidaria</taxon>
        <taxon>Anthozoa</taxon>
        <taxon>Octocorallia</taxon>
        <taxon>Malacalcyonacea</taxon>
        <taxon>Plexauridae</taxon>
        <taxon>Paramuricea</taxon>
    </lineage>
</organism>
<accession>A0A6S7JXX4</accession>
<keyword evidence="2" id="KW-1185">Reference proteome</keyword>
<dbReference type="PANTHER" id="PTHR14365:SF1">
    <property type="entry name" value="APOPTOSIS REGULATORY PROTEIN SIVA"/>
    <property type="match status" value="1"/>
</dbReference>
<reference evidence="1" key="1">
    <citation type="submission" date="2020-04" db="EMBL/GenBank/DDBJ databases">
        <authorList>
            <person name="Alioto T."/>
            <person name="Alioto T."/>
            <person name="Gomez Garrido J."/>
        </authorList>
    </citation>
    <scope>NUCLEOTIDE SEQUENCE</scope>
    <source>
        <strain evidence="1">A484AB</strain>
    </source>
</reference>
<comment type="caution">
    <text evidence="1">The sequence shown here is derived from an EMBL/GenBank/DDBJ whole genome shotgun (WGS) entry which is preliminary data.</text>
</comment>
<dbReference type="Pfam" id="PF05458">
    <property type="entry name" value="Siva"/>
    <property type="match status" value="1"/>
</dbReference>
<dbReference type="GO" id="GO:0097191">
    <property type="term" value="P:extrinsic apoptotic signaling pathway"/>
    <property type="evidence" value="ECO:0007669"/>
    <property type="project" value="TreeGrafter"/>
</dbReference>
<dbReference type="Proteomes" id="UP001152795">
    <property type="component" value="Unassembled WGS sequence"/>
</dbReference>
<protein>
    <submittedName>
        <fullName evidence="1">Uncharacterized protein</fullName>
    </submittedName>
</protein>
<name>A0A6S7JXX4_PARCT</name>
<dbReference type="InterPro" id="IPR022773">
    <property type="entry name" value="Siva"/>
</dbReference>
<dbReference type="AlphaFoldDB" id="A0A6S7JXX4"/>
<evidence type="ECO:0000313" key="1">
    <source>
        <dbReference type="EMBL" id="CAB4020851.1"/>
    </source>
</evidence>
<sequence>MSKRAFPFNSCAPLQLKTHVENKHVNNDEASMQKIYAKTQSILKAGAKAQSEKASAEENNVPSTNICENCKKTSKSVQLARCSFCDKTVCVYCFNVCYKCEQNFCPLCSVISYDDRVEKSYCLSCIGS</sequence>
<dbReference type="GO" id="GO:0005175">
    <property type="term" value="F:CD27 receptor binding"/>
    <property type="evidence" value="ECO:0007669"/>
    <property type="project" value="TreeGrafter"/>
</dbReference>
<dbReference type="OrthoDB" id="60860at2759"/>
<dbReference type="PANTHER" id="PTHR14365">
    <property type="entry name" value="APOPTOSIS REGULATORY PROTEIN SIVA"/>
    <property type="match status" value="1"/>
</dbReference>
<proteinExistence type="predicted"/>